<organism evidence="2 3">
    <name type="scientific">Sorangium cellulosum So0157-2</name>
    <dbReference type="NCBI Taxonomy" id="1254432"/>
    <lineage>
        <taxon>Bacteria</taxon>
        <taxon>Pseudomonadati</taxon>
        <taxon>Myxococcota</taxon>
        <taxon>Polyangia</taxon>
        <taxon>Polyangiales</taxon>
        <taxon>Polyangiaceae</taxon>
        <taxon>Sorangium</taxon>
    </lineage>
</organism>
<dbReference type="PATRIC" id="fig|1254432.3.peg.9039"/>
<name>S4Y6S6_SORCE</name>
<proteinExistence type="predicted"/>
<evidence type="ECO:0000256" key="1">
    <source>
        <dbReference type="SAM" id="MobiDB-lite"/>
    </source>
</evidence>
<dbReference type="HOGENOM" id="CLU_3348746_0_0_7"/>
<reference evidence="2 3" key="1">
    <citation type="journal article" date="2013" name="Sci. Rep.">
        <title>Extraordinary expansion of a Sorangium cellulosum genome from an alkaline milieu.</title>
        <authorList>
            <person name="Han K."/>
            <person name="Li Z.F."/>
            <person name="Peng R."/>
            <person name="Zhu L.P."/>
            <person name="Zhou T."/>
            <person name="Wang L.G."/>
            <person name="Li S.G."/>
            <person name="Zhang X.B."/>
            <person name="Hu W."/>
            <person name="Wu Z.H."/>
            <person name="Qin N."/>
            <person name="Li Y.Z."/>
        </authorList>
    </citation>
    <scope>NUCLEOTIDE SEQUENCE [LARGE SCALE GENOMIC DNA]</scope>
    <source>
        <strain evidence="2 3">So0157-2</strain>
    </source>
</reference>
<dbReference type="EMBL" id="CP003969">
    <property type="protein sequence ID" value="AGP40146.1"/>
    <property type="molecule type" value="Genomic_DNA"/>
</dbReference>
<protein>
    <submittedName>
        <fullName evidence="2">Uncharacterized protein</fullName>
    </submittedName>
</protein>
<evidence type="ECO:0000313" key="3">
    <source>
        <dbReference type="Proteomes" id="UP000014803"/>
    </source>
</evidence>
<accession>S4Y6S6</accession>
<evidence type="ECO:0000313" key="2">
    <source>
        <dbReference type="EMBL" id="AGP40146.1"/>
    </source>
</evidence>
<dbReference type="KEGG" id="scu:SCE1572_39985"/>
<dbReference type="Proteomes" id="UP000014803">
    <property type="component" value="Chromosome"/>
</dbReference>
<sequence length="37" mass="3939">MHREDGVRSLPRAAAAATGGRSGISKVLTGYLDRLVR</sequence>
<dbReference type="AlphaFoldDB" id="S4Y6S6"/>
<feature type="region of interest" description="Disordered" evidence="1">
    <location>
        <begin position="1"/>
        <end position="21"/>
    </location>
</feature>
<gene>
    <name evidence="2" type="ORF">SCE1572_39985</name>
</gene>